<dbReference type="EMBL" id="FTLX01000002">
    <property type="protein sequence ID" value="SIQ29131.1"/>
    <property type="molecule type" value="Genomic_DNA"/>
</dbReference>
<dbReference type="Proteomes" id="UP000215545">
    <property type="component" value="Unassembled WGS sequence"/>
</dbReference>
<name>A0A1N6RJX8_9BACI</name>
<evidence type="ECO:0000313" key="3">
    <source>
        <dbReference type="EMBL" id="SIQ29131.1"/>
    </source>
</evidence>
<evidence type="ECO:0000313" key="4">
    <source>
        <dbReference type="Proteomes" id="UP000186385"/>
    </source>
</evidence>
<dbReference type="STRING" id="1017273.SAMN05443094_102148"/>
<dbReference type="InterPro" id="IPR011528">
    <property type="entry name" value="NERD"/>
</dbReference>
<proteinExistence type="predicted"/>
<evidence type="ECO:0000259" key="1">
    <source>
        <dbReference type="PROSITE" id="PS50965"/>
    </source>
</evidence>
<evidence type="ECO:0000313" key="5">
    <source>
        <dbReference type="Proteomes" id="UP000215545"/>
    </source>
</evidence>
<gene>
    <name evidence="2" type="ORF">B1B05_04690</name>
    <name evidence="3" type="ORF">SAMN05443094_102148</name>
</gene>
<reference evidence="2" key="3">
    <citation type="submission" date="2017-03" db="EMBL/GenBank/DDBJ databases">
        <authorList>
            <person name="Dastager S.G."/>
            <person name="Neurgaonkar P.S."/>
            <person name="Dharne M.S."/>
        </authorList>
    </citation>
    <scope>NUCLEOTIDE SEQUENCE</scope>
    <source>
        <strain evidence="2">DSM 25145</strain>
    </source>
</reference>
<dbReference type="EMBL" id="MWSK01000002">
    <property type="protein sequence ID" value="OXS79079.1"/>
    <property type="molecule type" value="Genomic_DNA"/>
</dbReference>
<accession>A0A1N6RJX8</accession>
<reference evidence="5" key="2">
    <citation type="submission" date="2017-03" db="EMBL/GenBank/DDBJ databases">
        <title>Bacillus sp. V-88(T) DSM27956, whole genome shotgun sequencing project.</title>
        <authorList>
            <person name="Dastager S.G."/>
            <person name="Neurgaonkar P.S."/>
            <person name="Dharne M.S."/>
        </authorList>
    </citation>
    <scope>NUCLEOTIDE SEQUENCE [LARGE SCALE GENOMIC DNA]</scope>
    <source>
        <strain evidence="5">DSM 25145</strain>
    </source>
</reference>
<keyword evidence="5" id="KW-1185">Reference proteome</keyword>
<dbReference type="RefSeq" id="WP_045849345.1">
    <property type="nucleotide sequence ID" value="NZ_FTLX01000002.1"/>
</dbReference>
<dbReference type="AlphaFoldDB" id="A0A1N6RJX8"/>
<dbReference type="OrthoDB" id="569879at2"/>
<dbReference type="PROSITE" id="PS50965">
    <property type="entry name" value="NERD"/>
    <property type="match status" value="1"/>
</dbReference>
<organism evidence="3 4">
    <name type="scientific">Domibacillus enclensis</name>
    <dbReference type="NCBI Taxonomy" id="1017273"/>
    <lineage>
        <taxon>Bacteria</taxon>
        <taxon>Bacillati</taxon>
        <taxon>Bacillota</taxon>
        <taxon>Bacilli</taxon>
        <taxon>Bacillales</taxon>
        <taxon>Bacillaceae</taxon>
        <taxon>Domibacillus</taxon>
    </lineage>
</organism>
<reference evidence="3 4" key="1">
    <citation type="submission" date="2017-01" db="EMBL/GenBank/DDBJ databases">
        <authorList>
            <person name="Mah S.A."/>
            <person name="Swanson W.J."/>
            <person name="Moy G.W."/>
            <person name="Vacquier V.D."/>
        </authorList>
    </citation>
    <scope>NUCLEOTIDE SEQUENCE [LARGE SCALE GENOMIC DNA]</scope>
    <source>
        <strain evidence="3 4">NIO-1016</strain>
    </source>
</reference>
<dbReference type="Proteomes" id="UP000186385">
    <property type="component" value="Unassembled WGS sequence"/>
</dbReference>
<protein>
    <submittedName>
        <fullName evidence="3">Nuclease-related domain-containing protein</fullName>
    </submittedName>
</protein>
<feature type="domain" description="NERD" evidence="1">
    <location>
        <begin position="33"/>
        <end position="146"/>
    </location>
</feature>
<dbReference type="Pfam" id="PF08378">
    <property type="entry name" value="NERD"/>
    <property type="match status" value="1"/>
</dbReference>
<evidence type="ECO:0000313" key="2">
    <source>
        <dbReference type="EMBL" id="OXS79079.1"/>
    </source>
</evidence>
<sequence length="309" mass="35860">MQKSIFHAKLESLDRRLIHPNQEIKQELARCSAGLKGEATIYNMLKQAPTPFHLLHDIRLPLPNRFGHFQIDILVLTRFAAFILEAKYIQGHLIFNRNTRQLIRGKQVFDDPFTQVFRHKTGLEQWLDHLLPVIPFVVMTHPNAQIDFIPPDSADRQTLLFTSEITSKLDECLASKKSLLTEQELATLAIKLKAAERPLNINILQHFHIRNEQLQQGILCEGCDHWTVQKKGKRWRCTRCKAVSVDGALLALKDYTRLFGRDITNQQIRAFAGIHSETIAKKLLQKWAVSHTGEFKIRTYQMPEQWMRE</sequence>